<name>A0AA36HIZ0_9DINO</name>
<accession>A0AA36HIZ0</accession>
<proteinExistence type="predicted"/>
<organism evidence="1 2">
    <name type="scientific">Effrenium voratum</name>
    <dbReference type="NCBI Taxonomy" id="2562239"/>
    <lineage>
        <taxon>Eukaryota</taxon>
        <taxon>Sar</taxon>
        <taxon>Alveolata</taxon>
        <taxon>Dinophyceae</taxon>
        <taxon>Suessiales</taxon>
        <taxon>Symbiodiniaceae</taxon>
        <taxon>Effrenium</taxon>
    </lineage>
</organism>
<gene>
    <name evidence="1" type="ORF">EVOR1521_LOCUS326</name>
</gene>
<dbReference type="AlphaFoldDB" id="A0AA36HIZ0"/>
<reference evidence="1" key="1">
    <citation type="submission" date="2023-08" db="EMBL/GenBank/DDBJ databases">
        <authorList>
            <person name="Chen Y."/>
            <person name="Shah S."/>
            <person name="Dougan E. K."/>
            <person name="Thang M."/>
            <person name="Chan C."/>
        </authorList>
    </citation>
    <scope>NUCLEOTIDE SEQUENCE</scope>
</reference>
<evidence type="ECO:0000313" key="1">
    <source>
        <dbReference type="EMBL" id="CAJ1369681.1"/>
    </source>
</evidence>
<dbReference type="EMBL" id="CAUJNA010000001">
    <property type="protein sequence ID" value="CAJ1369681.1"/>
    <property type="molecule type" value="Genomic_DNA"/>
</dbReference>
<keyword evidence="2" id="KW-1185">Reference proteome</keyword>
<evidence type="ECO:0000313" key="2">
    <source>
        <dbReference type="Proteomes" id="UP001178507"/>
    </source>
</evidence>
<dbReference type="Proteomes" id="UP001178507">
    <property type="component" value="Unassembled WGS sequence"/>
</dbReference>
<comment type="caution">
    <text evidence="1">The sequence shown here is derived from an EMBL/GenBank/DDBJ whole genome shotgun (WGS) entry which is preliminary data.</text>
</comment>
<protein>
    <submittedName>
        <fullName evidence="1">Uncharacterized protein</fullName>
    </submittedName>
</protein>
<sequence length="396" mass="41542">MVEIYMMFFPAPRIAIGLSAAVSLIALQVTAANAFDPTGNEVADAFLSVLDAQEGTVESYGSVSESGNAVTIQQLVIKDENDKDTSVTIASTVLTGGEFLDNGRLKLESLGLEKLDLNADDGGMSLETMSVTGLVLPSAKESAANASPVSPGYKTFDVKNIQVRDEDGKIADIQAISSSIDSMDGDLPTAGSFSLSGATIDVNELEVEEAKSLKDLGYETLTLDVSASGRWDPEAAIINIPELKIDAKDAASLSLALSLGGVTREVVEQLEEKSEKPEEAMALLQNVTVINAKIRLDDETLTGRILDQEAQKAGVEVPVYVAGLTGSLPLILGMLQNKELEGQVAQAVTEFLTTPGSLQVVAAPATPVPFSQVMGTAMLAPQMIPQILSVGITANQ</sequence>